<organism evidence="2">
    <name type="scientific">Trypanosoma brucei</name>
    <dbReference type="NCBI Taxonomy" id="5691"/>
    <lineage>
        <taxon>Eukaryota</taxon>
        <taxon>Discoba</taxon>
        <taxon>Euglenozoa</taxon>
        <taxon>Kinetoplastea</taxon>
        <taxon>Metakinetoplastina</taxon>
        <taxon>Trypanosomatida</taxon>
        <taxon>Trypanosomatidae</taxon>
        <taxon>Trypanosoma</taxon>
    </lineage>
</organism>
<reference evidence="2" key="1">
    <citation type="submission" date="2016-12" db="EMBL/GenBank/DDBJ databases">
        <title>Extending the VSGnome of Trypanosoma brucei strain TREU927.</title>
        <authorList>
            <person name="Cross G.A."/>
        </authorList>
    </citation>
    <scope>NUCLEOTIDE SEQUENCE</scope>
    <source>
        <strain evidence="2">Tb927.99.645</strain>
    </source>
</reference>
<dbReference type="VEuPathDB" id="TriTrypDB:Tb427_000572000"/>
<sequence>MVKQKQTKASSFIKLAPPAKAKNGKLRKPGRAILNFKSNKCPRERWHFAQTPPHFSRQKLRQRRKMQRQAVFSALILFSTLHTAAGAETVAACDTVCGCAYKLERRTEHYSNELQAARQGLTRLQGEFMTVLLAEAQAAGITRRRLIPVLAAGAELLSACETEAANKPDATEKLRNASATAAALLRALHYISKSPGLYHITWSSDSNFNSAAKTQADFCKINVHEGCSEQAGEDKPVDERSSSKQQPEIPDLLTKIHLTDDCKQNSGGTGCAGNTLNDGSQLKFGLTLSKSESAAAGKFASTWNSVIKVTEADCKLATEALKDANAAISDAKTTPATSACLKSLTKYSGVSSTPSFKLFFLKALGKKAAAEQIQGDDSYAVNTEIVKAYGEGGANYDTVLWREIKATQIQKK</sequence>
<proteinExistence type="predicted"/>
<name>A0A1V0FY43_9TRYP</name>
<feature type="compositionally biased region" description="Basic and acidic residues" evidence="1">
    <location>
        <begin position="229"/>
        <end position="242"/>
    </location>
</feature>
<accession>A0A1V0FY43</accession>
<evidence type="ECO:0000256" key="1">
    <source>
        <dbReference type="SAM" id="MobiDB-lite"/>
    </source>
</evidence>
<protein>
    <submittedName>
        <fullName evidence="2">Variant surface glycoprotein</fullName>
    </submittedName>
</protein>
<dbReference type="AlphaFoldDB" id="A0A1V0FY43"/>
<dbReference type="VEuPathDB" id="TriTrypDB:Tb11.v5.1033"/>
<dbReference type="EMBL" id="KY404459">
    <property type="protein sequence ID" value="ARB50710.1"/>
    <property type="molecule type" value="Genomic_DNA"/>
</dbReference>
<dbReference type="SUPFAM" id="SSF58087">
    <property type="entry name" value="Variant surface glycoprotein (N-terminal domain)"/>
    <property type="match status" value="1"/>
</dbReference>
<evidence type="ECO:0000313" key="2">
    <source>
        <dbReference type="EMBL" id="ARB50710.1"/>
    </source>
</evidence>
<feature type="region of interest" description="Disordered" evidence="1">
    <location>
        <begin position="229"/>
        <end position="249"/>
    </location>
</feature>